<accession>A0A2P5F3F3</accession>
<keyword evidence="2" id="KW-1185">Reference proteome</keyword>
<gene>
    <name evidence="1" type="ORF">TorRG33x02_119210</name>
</gene>
<reference evidence="2" key="1">
    <citation type="submission" date="2016-06" db="EMBL/GenBank/DDBJ databases">
        <title>Parallel loss of symbiosis genes in relatives of nitrogen-fixing non-legume Parasponia.</title>
        <authorList>
            <person name="Van Velzen R."/>
            <person name="Holmer R."/>
            <person name="Bu F."/>
            <person name="Rutten L."/>
            <person name="Van Zeijl A."/>
            <person name="Liu W."/>
            <person name="Santuari L."/>
            <person name="Cao Q."/>
            <person name="Sharma T."/>
            <person name="Shen D."/>
            <person name="Roswanjaya Y."/>
            <person name="Wardhani T."/>
            <person name="Kalhor M.S."/>
            <person name="Jansen J."/>
            <person name="Van den Hoogen J."/>
            <person name="Gungor B."/>
            <person name="Hartog M."/>
            <person name="Hontelez J."/>
            <person name="Verver J."/>
            <person name="Yang W.-C."/>
            <person name="Schijlen E."/>
            <person name="Repin R."/>
            <person name="Schilthuizen M."/>
            <person name="Schranz E."/>
            <person name="Heidstra R."/>
            <person name="Miyata K."/>
            <person name="Fedorova E."/>
            <person name="Kohlen W."/>
            <person name="Bisseling T."/>
            <person name="Smit S."/>
            <person name="Geurts R."/>
        </authorList>
    </citation>
    <scope>NUCLEOTIDE SEQUENCE [LARGE SCALE GENOMIC DNA]</scope>
    <source>
        <strain evidence="2">cv. RG33-2</strain>
    </source>
</reference>
<proteinExistence type="predicted"/>
<dbReference type="AlphaFoldDB" id="A0A2P5F3F3"/>
<comment type="caution">
    <text evidence="1">The sequence shown here is derived from an EMBL/GenBank/DDBJ whole genome shotgun (WGS) entry which is preliminary data.</text>
</comment>
<dbReference type="Proteomes" id="UP000237000">
    <property type="component" value="Unassembled WGS sequence"/>
</dbReference>
<evidence type="ECO:0000313" key="2">
    <source>
        <dbReference type="Proteomes" id="UP000237000"/>
    </source>
</evidence>
<dbReference type="InParanoid" id="A0A2P5F3F3"/>
<sequence length="177" mass="20643">MYGFPICEEIPKDKAYQMMEEMAKFDLECFYFEESSRELAEEEPQDMLVDDEVQEINDLASSLVYASIPLMESCLPLEPPSKHYSLYKLKLKVKFPFEADYLKLSHFGFMSDSYLHSIKLEDHCNKDPVVVVYATLYGRQPMFACYLSIFMFCAIRGVGAISRRSSFMSMCQREEYP</sequence>
<name>A0A2P5F3F3_TREOI</name>
<dbReference type="EMBL" id="JXTC01000067">
    <property type="protein sequence ID" value="PON92292.1"/>
    <property type="molecule type" value="Genomic_DNA"/>
</dbReference>
<organism evidence="1 2">
    <name type="scientific">Trema orientale</name>
    <name type="common">Charcoal tree</name>
    <name type="synonym">Celtis orientalis</name>
    <dbReference type="NCBI Taxonomy" id="63057"/>
    <lineage>
        <taxon>Eukaryota</taxon>
        <taxon>Viridiplantae</taxon>
        <taxon>Streptophyta</taxon>
        <taxon>Embryophyta</taxon>
        <taxon>Tracheophyta</taxon>
        <taxon>Spermatophyta</taxon>
        <taxon>Magnoliopsida</taxon>
        <taxon>eudicotyledons</taxon>
        <taxon>Gunneridae</taxon>
        <taxon>Pentapetalae</taxon>
        <taxon>rosids</taxon>
        <taxon>fabids</taxon>
        <taxon>Rosales</taxon>
        <taxon>Cannabaceae</taxon>
        <taxon>Trema</taxon>
    </lineage>
</organism>
<evidence type="ECO:0000313" key="1">
    <source>
        <dbReference type="EMBL" id="PON92292.1"/>
    </source>
</evidence>
<protein>
    <submittedName>
        <fullName evidence="1">Uncharacterized protein</fullName>
    </submittedName>
</protein>